<feature type="signal peptide" evidence="1">
    <location>
        <begin position="1"/>
        <end position="37"/>
    </location>
</feature>
<dbReference type="GeneID" id="17288667"/>
<keyword evidence="1" id="KW-0732">Signal</keyword>
<keyword evidence="5" id="KW-1185">Reference proteome</keyword>
<dbReference type="EnsemblProtists" id="EKX31937">
    <property type="protein sequence ID" value="EKX31937"/>
    <property type="gene ID" value="GUITHDRAFT_121887"/>
</dbReference>
<dbReference type="PaxDb" id="55529-EKX31937"/>
<evidence type="ECO:0000313" key="4">
    <source>
        <dbReference type="EnsemblProtists" id="EKX31937"/>
    </source>
</evidence>
<reference evidence="3 5" key="1">
    <citation type="journal article" date="2012" name="Nature">
        <title>Algal genomes reveal evolutionary mosaicism and the fate of nucleomorphs.</title>
        <authorList>
            <consortium name="DOE Joint Genome Institute"/>
            <person name="Curtis B.A."/>
            <person name="Tanifuji G."/>
            <person name="Burki F."/>
            <person name="Gruber A."/>
            <person name="Irimia M."/>
            <person name="Maruyama S."/>
            <person name="Arias M.C."/>
            <person name="Ball S.G."/>
            <person name="Gile G.H."/>
            <person name="Hirakawa Y."/>
            <person name="Hopkins J.F."/>
            <person name="Kuo A."/>
            <person name="Rensing S.A."/>
            <person name="Schmutz J."/>
            <person name="Symeonidi A."/>
            <person name="Elias M."/>
            <person name="Eveleigh R.J."/>
            <person name="Herman E.K."/>
            <person name="Klute M.J."/>
            <person name="Nakayama T."/>
            <person name="Obornik M."/>
            <person name="Reyes-Prieto A."/>
            <person name="Armbrust E.V."/>
            <person name="Aves S.J."/>
            <person name="Beiko R.G."/>
            <person name="Coutinho P."/>
            <person name="Dacks J.B."/>
            <person name="Durnford D.G."/>
            <person name="Fast N.M."/>
            <person name="Green B.R."/>
            <person name="Grisdale C.J."/>
            <person name="Hempel F."/>
            <person name="Henrissat B."/>
            <person name="Hoppner M.P."/>
            <person name="Ishida K."/>
            <person name="Kim E."/>
            <person name="Koreny L."/>
            <person name="Kroth P.G."/>
            <person name="Liu Y."/>
            <person name="Malik S.B."/>
            <person name="Maier U.G."/>
            <person name="McRose D."/>
            <person name="Mock T."/>
            <person name="Neilson J.A."/>
            <person name="Onodera N.T."/>
            <person name="Poole A.M."/>
            <person name="Pritham E.J."/>
            <person name="Richards T.A."/>
            <person name="Rocap G."/>
            <person name="Roy S.W."/>
            <person name="Sarai C."/>
            <person name="Schaack S."/>
            <person name="Shirato S."/>
            <person name="Slamovits C.H."/>
            <person name="Spencer D.F."/>
            <person name="Suzuki S."/>
            <person name="Worden A.Z."/>
            <person name="Zauner S."/>
            <person name="Barry K."/>
            <person name="Bell C."/>
            <person name="Bharti A.K."/>
            <person name="Crow J.A."/>
            <person name="Grimwood J."/>
            <person name="Kramer R."/>
            <person name="Lindquist E."/>
            <person name="Lucas S."/>
            <person name="Salamov A."/>
            <person name="McFadden G.I."/>
            <person name="Lane C.E."/>
            <person name="Keeling P.J."/>
            <person name="Gray M.W."/>
            <person name="Grigoriev I.V."/>
            <person name="Archibald J.M."/>
        </authorList>
    </citation>
    <scope>NUCLEOTIDE SEQUENCE</scope>
    <source>
        <strain evidence="3 5">CCMP2712</strain>
    </source>
</reference>
<dbReference type="KEGG" id="gtt:GUITHDRAFT_121887"/>
<dbReference type="RefSeq" id="XP_005818917.1">
    <property type="nucleotide sequence ID" value="XM_005818860.1"/>
</dbReference>
<reference evidence="5" key="2">
    <citation type="submission" date="2012-11" db="EMBL/GenBank/DDBJ databases">
        <authorList>
            <person name="Kuo A."/>
            <person name="Curtis B.A."/>
            <person name="Tanifuji G."/>
            <person name="Burki F."/>
            <person name="Gruber A."/>
            <person name="Irimia M."/>
            <person name="Maruyama S."/>
            <person name="Arias M.C."/>
            <person name="Ball S.G."/>
            <person name="Gile G.H."/>
            <person name="Hirakawa Y."/>
            <person name="Hopkins J.F."/>
            <person name="Rensing S.A."/>
            <person name="Schmutz J."/>
            <person name="Symeonidi A."/>
            <person name="Elias M."/>
            <person name="Eveleigh R.J."/>
            <person name="Herman E.K."/>
            <person name="Klute M.J."/>
            <person name="Nakayama T."/>
            <person name="Obornik M."/>
            <person name="Reyes-Prieto A."/>
            <person name="Armbrust E.V."/>
            <person name="Aves S.J."/>
            <person name="Beiko R.G."/>
            <person name="Coutinho P."/>
            <person name="Dacks J.B."/>
            <person name="Durnford D.G."/>
            <person name="Fast N.M."/>
            <person name="Green B.R."/>
            <person name="Grisdale C."/>
            <person name="Hempe F."/>
            <person name="Henrissat B."/>
            <person name="Hoppner M.P."/>
            <person name="Ishida K.-I."/>
            <person name="Kim E."/>
            <person name="Koreny L."/>
            <person name="Kroth P.G."/>
            <person name="Liu Y."/>
            <person name="Malik S.-B."/>
            <person name="Maier U.G."/>
            <person name="McRose D."/>
            <person name="Mock T."/>
            <person name="Neilson J.A."/>
            <person name="Onodera N.T."/>
            <person name="Poole A.M."/>
            <person name="Pritham E.J."/>
            <person name="Richards T.A."/>
            <person name="Rocap G."/>
            <person name="Roy S.W."/>
            <person name="Sarai C."/>
            <person name="Schaack S."/>
            <person name="Shirato S."/>
            <person name="Slamovits C.H."/>
            <person name="Spencer D.F."/>
            <person name="Suzuki S."/>
            <person name="Worden A.Z."/>
            <person name="Zauner S."/>
            <person name="Barry K."/>
            <person name="Bell C."/>
            <person name="Bharti A.K."/>
            <person name="Crow J.A."/>
            <person name="Grimwood J."/>
            <person name="Kramer R."/>
            <person name="Lindquist E."/>
            <person name="Lucas S."/>
            <person name="Salamov A."/>
            <person name="McFadden G.I."/>
            <person name="Lane C.E."/>
            <person name="Keeling P.J."/>
            <person name="Gray M.W."/>
            <person name="Grigoriev I.V."/>
            <person name="Archibald J.M."/>
        </authorList>
    </citation>
    <scope>NUCLEOTIDE SEQUENCE</scope>
    <source>
        <strain evidence="5">CCMP2712</strain>
    </source>
</reference>
<dbReference type="CDD" id="cd00118">
    <property type="entry name" value="LysM"/>
    <property type="match status" value="1"/>
</dbReference>
<organism evidence="3">
    <name type="scientific">Guillardia theta (strain CCMP2712)</name>
    <name type="common">Cryptophyte</name>
    <dbReference type="NCBI Taxonomy" id="905079"/>
    <lineage>
        <taxon>Eukaryota</taxon>
        <taxon>Cryptophyceae</taxon>
        <taxon>Pyrenomonadales</taxon>
        <taxon>Geminigeraceae</taxon>
        <taxon>Guillardia</taxon>
    </lineage>
</organism>
<reference evidence="4" key="3">
    <citation type="submission" date="2015-06" db="UniProtKB">
        <authorList>
            <consortium name="EnsemblProtists"/>
        </authorList>
    </citation>
    <scope>IDENTIFICATION</scope>
</reference>
<feature type="chain" id="PRO_5008769666" description="LysM domain-containing protein" evidence="1">
    <location>
        <begin position="38"/>
        <end position="559"/>
    </location>
</feature>
<evidence type="ECO:0000313" key="5">
    <source>
        <dbReference type="Proteomes" id="UP000011087"/>
    </source>
</evidence>
<feature type="domain" description="LysM" evidence="2">
    <location>
        <begin position="500"/>
        <end position="524"/>
    </location>
</feature>
<accession>L1I788</accession>
<name>L1I788_GUITC</name>
<dbReference type="AlphaFoldDB" id="L1I788"/>
<evidence type="ECO:0000259" key="2">
    <source>
        <dbReference type="Pfam" id="PF01476"/>
    </source>
</evidence>
<evidence type="ECO:0000256" key="1">
    <source>
        <dbReference type="SAM" id="SignalP"/>
    </source>
</evidence>
<protein>
    <recommendedName>
        <fullName evidence="2">LysM domain-containing protein</fullName>
    </recommendedName>
</protein>
<dbReference type="EMBL" id="JH993224">
    <property type="protein sequence ID" value="EKX31937.1"/>
    <property type="molecule type" value="Genomic_DNA"/>
</dbReference>
<dbReference type="HOGENOM" id="CLU_487871_0_0_1"/>
<dbReference type="Proteomes" id="UP000011087">
    <property type="component" value="Unassembled WGS sequence"/>
</dbReference>
<gene>
    <name evidence="3" type="ORF">GUITHDRAFT_121887</name>
</gene>
<proteinExistence type="predicted"/>
<dbReference type="InterPro" id="IPR018392">
    <property type="entry name" value="LysM"/>
</dbReference>
<dbReference type="Pfam" id="PF01476">
    <property type="entry name" value="LysM"/>
    <property type="match status" value="1"/>
</dbReference>
<sequence length="559" mass="62357">MLHIFAPSCTNKAIQDLKMKYCFLLLLTLRFASNVAAQRFVDTSFKVITSKGNLSDYECPQSSICFVVAAYGASGIKFSLSNELLQQVQLQNVQTQIQQKLPGQEPNPTDGNLIIYEFAIFPQQQFLQPYNLKIFFETVPFKERRYVNLYYGSPPYNIQFSQVTGPFIPISSMTTAPFQSIQVRIRVSHHSFYDNVTIGGPEQISMISFISSVSLYLNGTYGNFSWRTSTMCVGGIQSDGKCPDGLWERQFAFKPQLSTYTLSFGQSKFPQGIYSTYLSQSPFNVATSKDFVVQADLKLSSFIDSILQNNDPQFNDEVRLAFVNCPMKTMTLYAITAALNVTQTSNPGTVFVVSSVAIKVSGKLVEGAIAVPTFQARYSAMDASNKFDSYGKMTVDWTPRQGQEGYTYNFCFNVTHPVTHFSNIRCLGVKVVRCQYCTLQADTLLKVATKFHTNWLQLWSANSEPVFPIDSPSQFPLDISNLQPQTRITLGPTYVTKVFDDLPGIAARFQTTVDRLLEVNPDINAKVQAPMDRAGAPILPSLSIGQEVCVIPPICPQPP</sequence>
<evidence type="ECO:0000313" key="3">
    <source>
        <dbReference type="EMBL" id="EKX31937.1"/>
    </source>
</evidence>